<evidence type="ECO:0000259" key="1">
    <source>
        <dbReference type="PROSITE" id="PS50191"/>
    </source>
</evidence>
<dbReference type="PROSITE" id="PS50191">
    <property type="entry name" value="CRAL_TRIO"/>
    <property type="match status" value="1"/>
</dbReference>
<dbReference type="Gene3D" id="3.40.525.10">
    <property type="entry name" value="CRAL-TRIO lipid binding domain"/>
    <property type="match status" value="1"/>
</dbReference>
<dbReference type="GO" id="GO:0016020">
    <property type="term" value="C:membrane"/>
    <property type="evidence" value="ECO:0007669"/>
    <property type="project" value="TreeGrafter"/>
</dbReference>
<protein>
    <recommendedName>
        <fullName evidence="1">CRAL-TRIO domain-containing protein</fullName>
    </recommendedName>
</protein>
<sequence>MLQCKDKDGRAVYLRRTEKVDAGSSNPKQEAQLDEMWFKSILNDSKTVGNEISIIIDINGYSWKLFRWLTPTNLKMVIKAIKLFPCKEFIFHVVNNCFLLKASVNIAWSFMSEDIKKRIKFHFAGWSFLHEHISPEVLPPEYGDQGPAINFEKLAEWFVDQDARIREYLKYRQLNLQ</sequence>
<evidence type="ECO:0000313" key="2">
    <source>
        <dbReference type="EMBL" id="KAF2904929.1"/>
    </source>
</evidence>
<dbReference type="EMBL" id="VTPC01000644">
    <property type="protein sequence ID" value="KAF2904929.1"/>
    <property type="molecule type" value="Genomic_DNA"/>
</dbReference>
<proteinExistence type="predicted"/>
<dbReference type="InterPro" id="IPR001251">
    <property type="entry name" value="CRAL-TRIO_dom"/>
</dbReference>
<dbReference type="PANTHER" id="PTHR10174:SF226">
    <property type="entry name" value="CLAVESIN-1-LIKE PROTEIN"/>
    <property type="match status" value="1"/>
</dbReference>
<dbReference type="PANTHER" id="PTHR10174">
    <property type="entry name" value="ALPHA-TOCOPHEROL TRANSFER PROTEIN-RELATED"/>
    <property type="match status" value="1"/>
</dbReference>
<keyword evidence="3" id="KW-1185">Reference proteome</keyword>
<dbReference type="SUPFAM" id="SSF52087">
    <property type="entry name" value="CRAL/TRIO domain"/>
    <property type="match status" value="1"/>
</dbReference>
<evidence type="ECO:0000313" key="3">
    <source>
        <dbReference type="Proteomes" id="UP000801492"/>
    </source>
</evidence>
<dbReference type="InterPro" id="IPR036865">
    <property type="entry name" value="CRAL-TRIO_dom_sf"/>
</dbReference>
<reference evidence="2" key="1">
    <citation type="submission" date="2019-08" db="EMBL/GenBank/DDBJ databases">
        <title>The genome of the North American firefly Photinus pyralis.</title>
        <authorList>
            <consortium name="Photinus pyralis genome working group"/>
            <person name="Fallon T.R."/>
            <person name="Sander Lower S.E."/>
            <person name="Weng J.-K."/>
        </authorList>
    </citation>
    <scope>NUCLEOTIDE SEQUENCE</scope>
    <source>
        <strain evidence="2">TRF0915ILg1</strain>
        <tissue evidence="2">Whole body</tissue>
    </source>
</reference>
<comment type="caution">
    <text evidence="2">The sequence shown here is derived from an EMBL/GenBank/DDBJ whole genome shotgun (WGS) entry which is preliminary data.</text>
</comment>
<dbReference type="Gene3D" id="1.20.5.1200">
    <property type="entry name" value="Alpha-tocopherol transfer"/>
    <property type="match status" value="1"/>
</dbReference>
<organism evidence="2 3">
    <name type="scientific">Ignelater luminosus</name>
    <name type="common">Cucubano</name>
    <name type="synonym">Pyrophorus luminosus</name>
    <dbReference type="NCBI Taxonomy" id="2038154"/>
    <lineage>
        <taxon>Eukaryota</taxon>
        <taxon>Metazoa</taxon>
        <taxon>Ecdysozoa</taxon>
        <taxon>Arthropoda</taxon>
        <taxon>Hexapoda</taxon>
        <taxon>Insecta</taxon>
        <taxon>Pterygota</taxon>
        <taxon>Neoptera</taxon>
        <taxon>Endopterygota</taxon>
        <taxon>Coleoptera</taxon>
        <taxon>Polyphaga</taxon>
        <taxon>Elateriformia</taxon>
        <taxon>Elateroidea</taxon>
        <taxon>Elateridae</taxon>
        <taxon>Agrypninae</taxon>
        <taxon>Pyrophorini</taxon>
        <taxon>Ignelater</taxon>
    </lineage>
</organism>
<dbReference type="CDD" id="cd00170">
    <property type="entry name" value="SEC14"/>
    <property type="match status" value="1"/>
</dbReference>
<accession>A0A8K0DFP1</accession>
<dbReference type="Proteomes" id="UP000801492">
    <property type="component" value="Unassembled WGS sequence"/>
</dbReference>
<name>A0A8K0DFP1_IGNLU</name>
<gene>
    <name evidence="2" type="ORF">ILUMI_01245</name>
</gene>
<dbReference type="Pfam" id="PF00650">
    <property type="entry name" value="CRAL_TRIO"/>
    <property type="match status" value="1"/>
</dbReference>
<feature type="domain" description="CRAL-TRIO" evidence="1">
    <location>
        <begin position="1"/>
        <end position="150"/>
    </location>
</feature>
<dbReference type="AlphaFoldDB" id="A0A8K0DFP1"/>
<dbReference type="OrthoDB" id="1434354at2759"/>
<dbReference type="GO" id="GO:1902936">
    <property type="term" value="F:phosphatidylinositol bisphosphate binding"/>
    <property type="evidence" value="ECO:0007669"/>
    <property type="project" value="TreeGrafter"/>
</dbReference>